<dbReference type="InterPro" id="IPR006195">
    <property type="entry name" value="aa-tRNA-synth_II"/>
</dbReference>
<evidence type="ECO:0000259" key="5">
    <source>
        <dbReference type="PROSITE" id="PS50862"/>
    </source>
</evidence>
<feature type="binding site" evidence="3">
    <location>
        <begin position="89"/>
        <end position="91"/>
    </location>
    <ligand>
        <name>L-histidine</name>
        <dbReference type="ChEBI" id="CHEBI:57595"/>
    </ligand>
</feature>
<dbReference type="Proteomes" id="UP000756703">
    <property type="component" value="Unassembled WGS sequence"/>
</dbReference>
<comment type="caution">
    <text evidence="6">The sequence shown here is derived from an EMBL/GenBank/DDBJ whole genome shotgun (WGS) entry which is preliminary data.</text>
</comment>
<dbReference type="InterPro" id="IPR004516">
    <property type="entry name" value="HisRS/HisZ"/>
</dbReference>
<dbReference type="Pfam" id="PF13393">
    <property type="entry name" value="tRNA-synt_His"/>
    <property type="match status" value="1"/>
</dbReference>
<gene>
    <name evidence="6" type="primary">hisS</name>
    <name evidence="6" type="ORF">HY473_01340</name>
</gene>
<dbReference type="SUPFAM" id="SSF55681">
    <property type="entry name" value="Class II aaRS and biotin synthetases"/>
    <property type="match status" value="1"/>
</dbReference>
<feature type="region of interest" description="Disordered" evidence="4">
    <location>
        <begin position="281"/>
        <end position="311"/>
    </location>
</feature>
<evidence type="ECO:0000256" key="1">
    <source>
        <dbReference type="ARBA" id="ARBA00008226"/>
    </source>
</evidence>
<feature type="binding site" evidence="3">
    <location>
        <position position="138"/>
    </location>
    <ligand>
        <name>L-histidine</name>
        <dbReference type="ChEBI" id="CHEBI:57595"/>
    </ligand>
</feature>
<dbReference type="EMBL" id="JACQMI010000010">
    <property type="protein sequence ID" value="MBI4132728.1"/>
    <property type="molecule type" value="Genomic_DNA"/>
</dbReference>
<evidence type="ECO:0000313" key="6">
    <source>
        <dbReference type="EMBL" id="MBI4132728.1"/>
    </source>
</evidence>
<organism evidence="6 7">
    <name type="scientific">Candidatus Sungiibacteriota bacterium</name>
    <dbReference type="NCBI Taxonomy" id="2750080"/>
    <lineage>
        <taxon>Bacteria</taxon>
        <taxon>Candidatus Sungiibacteriota</taxon>
    </lineage>
</organism>
<dbReference type="CDD" id="cd00773">
    <property type="entry name" value="HisRS-like_core"/>
    <property type="match status" value="1"/>
</dbReference>
<evidence type="ECO:0000256" key="3">
    <source>
        <dbReference type="PIRSR" id="PIRSR001549-1"/>
    </source>
</evidence>
<dbReference type="GO" id="GO:0005737">
    <property type="term" value="C:cytoplasm"/>
    <property type="evidence" value="ECO:0007669"/>
    <property type="project" value="UniProtKB-UniRule"/>
</dbReference>
<feature type="domain" description="Aminoacyl-transfer RNA synthetases class-II family profile" evidence="5">
    <location>
        <begin position="15"/>
        <end position="359"/>
    </location>
</feature>
<dbReference type="Gene3D" id="3.30.930.10">
    <property type="entry name" value="Bira Bifunctional Protein, Domain 2"/>
    <property type="match status" value="1"/>
</dbReference>
<comment type="similarity">
    <text evidence="1">Belongs to the class-II aminoacyl-tRNA synthetase family.</text>
</comment>
<proteinExistence type="inferred from homology"/>
<feature type="binding site" evidence="3">
    <location>
        <position position="120"/>
    </location>
    <ligand>
        <name>L-histidine</name>
        <dbReference type="ChEBI" id="CHEBI:57595"/>
    </ligand>
</feature>
<dbReference type="InterPro" id="IPR015807">
    <property type="entry name" value="His-tRNA-ligase"/>
</dbReference>
<dbReference type="PANTHER" id="PTHR43707">
    <property type="entry name" value="HISTIDYL-TRNA SYNTHETASE"/>
    <property type="match status" value="1"/>
</dbReference>
<evidence type="ECO:0000256" key="2">
    <source>
        <dbReference type="NCBIfam" id="TIGR00442"/>
    </source>
</evidence>
<dbReference type="PROSITE" id="PS50862">
    <property type="entry name" value="AA_TRNA_LIGASE_II"/>
    <property type="match status" value="1"/>
</dbReference>
<dbReference type="AlphaFoldDB" id="A0A932YYV4"/>
<dbReference type="PIRSF" id="PIRSF001549">
    <property type="entry name" value="His-tRNA_synth"/>
    <property type="match status" value="1"/>
</dbReference>
<evidence type="ECO:0000313" key="7">
    <source>
        <dbReference type="Proteomes" id="UP000756703"/>
    </source>
</evidence>
<feature type="non-terminal residue" evidence="6">
    <location>
        <position position="385"/>
    </location>
</feature>
<name>A0A932YYV4_9BACT</name>
<dbReference type="EC" id="6.1.1.21" evidence="2"/>
<dbReference type="InterPro" id="IPR041715">
    <property type="entry name" value="HisRS-like_core"/>
</dbReference>
<feature type="binding site" evidence="3">
    <location>
        <position position="265"/>
    </location>
    <ligand>
        <name>L-histidine</name>
        <dbReference type="ChEBI" id="CHEBI:57595"/>
    </ligand>
</feature>
<accession>A0A932YYV4</accession>
<dbReference type="PANTHER" id="PTHR43707:SF1">
    <property type="entry name" value="HISTIDINE--TRNA LIGASE, MITOCHONDRIAL-RELATED"/>
    <property type="match status" value="1"/>
</dbReference>
<dbReference type="GO" id="GO:0006427">
    <property type="term" value="P:histidyl-tRNA aminoacylation"/>
    <property type="evidence" value="ECO:0007669"/>
    <property type="project" value="UniProtKB-UniRule"/>
</dbReference>
<sequence>MAKAREKSKTFQSPRGTHDILPEEQRLWDKVRESIRVLSNFYGFERIDTPHFEDTDLFYVGTGRTTDIVTKQMYSFKTRGGDQLTLRPEGTPPIARAYVEHGMANLPQPVKLYYIGSFFRHESPQRGRFREFRQWGLELIGDEGAVADAQVIQVYSLFLQEWGIKDAVVEINSVGCQACRPSYRAQLTQYYRSRVRGLCRDCKERFRDNPLRLLDCGEEKCVTVKKNAPQLLDRLCEPCRNHFKLVLEFLDEMKIPYALNPHLVRGLDYYTRTVFETFVEGPSEASKTSPASSGDGAPPPQAAEDPPAKLPPKKLAVVSGGRYDDLVALIGGKPTPAVGAAMGLERLLMVIKERRARLPETPKPKVFLVQLGDLAKKKSFRIMEE</sequence>
<dbReference type="GO" id="GO:0004821">
    <property type="term" value="F:histidine-tRNA ligase activity"/>
    <property type="evidence" value="ECO:0007669"/>
    <property type="project" value="UniProtKB-UniRule"/>
</dbReference>
<feature type="binding site" evidence="3">
    <location>
        <begin position="269"/>
        <end position="270"/>
    </location>
    <ligand>
        <name>L-histidine</name>
        <dbReference type="ChEBI" id="CHEBI:57595"/>
    </ligand>
</feature>
<dbReference type="NCBIfam" id="TIGR00442">
    <property type="entry name" value="hisS"/>
    <property type="match status" value="1"/>
</dbReference>
<keyword evidence="6" id="KW-0436">Ligase</keyword>
<dbReference type="GO" id="GO:0005524">
    <property type="term" value="F:ATP binding"/>
    <property type="evidence" value="ECO:0007669"/>
    <property type="project" value="InterPro"/>
</dbReference>
<dbReference type="InterPro" id="IPR045864">
    <property type="entry name" value="aa-tRNA-synth_II/BPL/LPL"/>
</dbReference>
<feature type="binding site" evidence="3">
    <location>
        <position position="134"/>
    </location>
    <ligand>
        <name>L-histidine</name>
        <dbReference type="ChEBI" id="CHEBI:57595"/>
    </ligand>
</feature>
<protein>
    <recommendedName>
        <fullName evidence="2">Histidine--tRNA ligase</fullName>
        <ecNumber evidence="2">6.1.1.21</ecNumber>
    </recommendedName>
</protein>
<reference evidence="6" key="1">
    <citation type="submission" date="2020-07" db="EMBL/GenBank/DDBJ databases">
        <title>Huge and variable diversity of episymbiotic CPR bacteria and DPANN archaea in groundwater ecosystems.</title>
        <authorList>
            <person name="He C.Y."/>
            <person name="Keren R."/>
            <person name="Whittaker M."/>
            <person name="Farag I.F."/>
            <person name="Doudna J."/>
            <person name="Cate J.H.D."/>
            <person name="Banfield J.F."/>
        </authorList>
    </citation>
    <scope>NUCLEOTIDE SEQUENCE</scope>
    <source>
        <strain evidence="6">NC_groundwater_1225_Ag_S-0.1um_56_177</strain>
    </source>
</reference>
<evidence type="ECO:0000256" key="4">
    <source>
        <dbReference type="SAM" id="MobiDB-lite"/>
    </source>
</evidence>